<evidence type="ECO:0000256" key="1">
    <source>
        <dbReference type="SAM" id="MobiDB-lite"/>
    </source>
</evidence>
<feature type="domain" description="Ubiquitin-like" evidence="2">
    <location>
        <begin position="2"/>
        <end position="71"/>
    </location>
</feature>
<evidence type="ECO:0000259" key="2">
    <source>
        <dbReference type="PROSITE" id="PS50053"/>
    </source>
</evidence>
<dbReference type="SMART" id="SM00213">
    <property type="entry name" value="UBQ"/>
    <property type="match status" value="1"/>
</dbReference>
<accession>A0A8H7DFV9</accession>
<keyword evidence="4" id="KW-1185">Reference proteome</keyword>
<organism evidence="3 4">
    <name type="scientific">Mycena sanguinolenta</name>
    <dbReference type="NCBI Taxonomy" id="230812"/>
    <lineage>
        <taxon>Eukaryota</taxon>
        <taxon>Fungi</taxon>
        <taxon>Dikarya</taxon>
        <taxon>Basidiomycota</taxon>
        <taxon>Agaricomycotina</taxon>
        <taxon>Agaricomycetes</taxon>
        <taxon>Agaricomycetidae</taxon>
        <taxon>Agaricales</taxon>
        <taxon>Marasmiineae</taxon>
        <taxon>Mycenaceae</taxon>
        <taxon>Mycena</taxon>
    </lineage>
</organism>
<evidence type="ECO:0000313" key="4">
    <source>
        <dbReference type="Proteomes" id="UP000623467"/>
    </source>
</evidence>
<dbReference type="InterPro" id="IPR029071">
    <property type="entry name" value="Ubiquitin-like_domsf"/>
</dbReference>
<name>A0A8H7DFV9_9AGAR</name>
<gene>
    <name evidence="3" type="ORF">MSAN_00492600</name>
</gene>
<dbReference type="InterPro" id="IPR000626">
    <property type="entry name" value="Ubiquitin-like_dom"/>
</dbReference>
<reference evidence="3" key="1">
    <citation type="submission" date="2020-05" db="EMBL/GenBank/DDBJ databases">
        <title>Mycena genomes resolve the evolution of fungal bioluminescence.</title>
        <authorList>
            <person name="Tsai I.J."/>
        </authorList>
    </citation>
    <scope>NUCLEOTIDE SEQUENCE</scope>
    <source>
        <strain evidence="3">160909Yilan</strain>
    </source>
</reference>
<dbReference type="PROSITE" id="PS50053">
    <property type="entry name" value="UBIQUITIN_2"/>
    <property type="match status" value="1"/>
</dbReference>
<proteinExistence type="predicted"/>
<evidence type="ECO:0000313" key="3">
    <source>
        <dbReference type="EMBL" id="KAF7372865.1"/>
    </source>
</evidence>
<dbReference type="Proteomes" id="UP000623467">
    <property type="component" value="Unassembled WGS sequence"/>
</dbReference>
<dbReference type="AlphaFoldDB" id="A0A8H7DFV9"/>
<dbReference type="CDD" id="cd17039">
    <property type="entry name" value="Ubl_ubiquitin_like"/>
    <property type="match status" value="1"/>
</dbReference>
<dbReference type="EMBL" id="JACAZH010000003">
    <property type="protein sequence ID" value="KAF7372865.1"/>
    <property type="molecule type" value="Genomic_DNA"/>
</dbReference>
<feature type="region of interest" description="Disordered" evidence="1">
    <location>
        <begin position="375"/>
        <end position="411"/>
    </location>
</feature>
<dbReference type="Gene3D" id="3.10.20.90">
    <property type="entry name" value="Phosphatidylinositol 3-kinase Catalytic Subunit, Chain A, domain 1"/>
    <property type="match status" value="1"/>
</dbReference>
<comment type="caution">
    <text evidence="3">The sequence shown here is derived from an EMBL/GenBank/DDBJ whole genome shotgun (WGS) entry which is preliminary data.</text>
</comment>
<dbReference type="OrthoDB" id="428577at2759"/>
<dbReference type="Pfam" id="PF00240">
    <property type="entry name" value="ubiquitin"/>
    <property type="match status" value="1"/>
</dbReference>
<feature type="compositionally biased region" description="Basic and acidic residues" evidence="1">
    <location>
        <begin position="390"/>
        <end position="400"/>
    </location>
</feature>
<sequence>MVKIYIAHYTNEDYVWTEYDVDLADSVRKLKSDIYATEGIPVGRQYLQYEGTELQDEQDLHSYSLQDGFIIDRSENEIIVKSPGFQIRHGVDLDGRLSNLKETCLRWCSAFEYTPPRNIRLKEQVLEWDDERTLSELRIQNDDSVTLLTERTRIYAEPHVPRLWGKGQWLAFHGFSVDMCTIMKTGVLTGMTHEILYDWDGAMKHPAVSGLPLRKGMRVIEAIGYDDDNELWCFGREQGMTATGYYPRNYIRDGNTAESPAPTPRLPEFDFPLASPVVFILRLGENGMSYVQATLSYHTRAPPDEPTLVDVSLVCTATGGRRIASVGLMIKSPGQRVRDVKYQELTQPQQTISVKTTQDKTVENTLGAALSIPQAGLSGNASTSKGNKHTVHESGTRESQLRISGNPHGEQQDIANWSIDAAEGVGGRFEGIPAQMNLSFVLDEKPAIFQHRYFVVSTDTRANRRTHSGGSLEDPWEKPKVLEWWGRFA</sequence>
<dbReference type="SUPFAM" id="SSF54236">
    <property type="entry name" value="Ubiquitin-like"/>
    <property type="match status" value="2"/>
</dbReference>
<protein>
    <recommendedName>
        <fullName evidence="2">Ubiquitin-like domain-containing protein</fullName>
    </recommendedName>
</protein>